<dbReference type="PROSITE" id="PS51186">
    <property type="entry name" value="GNAT"/>
    <property type="match status" value="1"/>
</dbReference>
<dbReference type="PANTHER" id="PTHR13947:SF37">
    <property type="entry name" value="LD18367P"/>
    <property type="match status" value="1"/>
</dbReference>
<protein>
    <recommendedName>
        <fullName evidence="2">N-acetyltransferase domain-containing protein</fullName>
    </recommendedName>
</protein>
<reference evidence="3" key="1">
    <citation type="submission" date="2019-03" db="EMBL/GenBank/DDBJ databases">
        <title>Long read genome sequence of the mycoparasitic Pythium oligandrum ATCC 38472 isolated from sugarbeet rhizosphere.</title>
        <authorList>
            <person name="Gaulin E."/>
        </authorList>
    </citation>
    <scope>NUCLEOTIDE SEQUENCE</scope>
    <source>
        <strain evidence="3">ATCC 38472_TT</strain>
    </source>
</reference>
<dbReference type="EMBL" id="SPLM01000110">
    <property type="protein sequence ID" value="TMW58940.1"/>
    <property type="molecule type" value="Genomic_DNA"/>
</dbReference>
<gene>
    <name evidence="3" type="ORF">Poli38472_007085</name>
</gene>
<keyword evidence="1" id="KW-0808">Transferase</keyword>
<comment type="caution">
    <text evidence="3">The sequence shown here is derived from an EMBL/GenBank/DDBJ whole genome shotgun (WGS) entry which is preliminary data.</text>
</comment>
<dbReference type="CDD" id="cd04301">
    <property type="entry name" value="NAT_SF"/>
    <property type="match status" value="1"/>
</dbReference>
<dbReference type="Gene3D" id="3.40.630.30">
    <property type="match status" value="1"/>
</dbReference>
<evidence type="ECO:0000313" key="3">
    <source>
        <dbReference type="EMBL" id="TMW58940.1"/>
    </source>
</evidence>
<proteinExistence type="predicted"/>
<dbReference type="Pfam" id="PF00583">
    <property type="entry name" value="Acetyltransf_1"/>
    <property type="match status" value="1"/>
</dbReference>
<sequence>MASTLALNFRSYRPEDHAAVIEIIIAGVNMYCPEDEEGAAGNREYIKWSLETDLADIQGTYFDSNGHFWVLTNTNEGREEIIGTVALEGNEDGRCELRRLAVKPEYHRRGLARKLVAHLEDWARSHGFKTVELSTGVVMAPACTLYSVLGYTETGRRAASNDPSYVMVSFEKALL</sequence>
<dbReference type="PANTHER" id="PTHR13947">
    <property type="entry name" value="GNAT FAMILY N-ACETYLTRANSFERASE"/>
    <property type="match status" value="1"/>
</dbReference>
<dbReference type="Proteomes" id="UP000794436">
    <property type="component" value="Unassembled WGS sequence"/>
</dbReference>
<dbReference type="OrthoDB" id="91894at2759"/>
<dbReference type="InterPro" id="IPR000182">
    <property type="entry name" value="GNAT_dom"/>
</dbReference>
<accession>A0A8K1C9U9</accession>
<dbReference type="InterPro" id="IPR016181">
    <property type="entry name" value="Acyl_CoA_acyltransferase"/>
</dbReference>
<keyword evidence="4" id="KW-1185">Reference proteome</keyword>
<dbReference type="GO" id="GO:0008080">
    <property type="term" value="F:N-acetyltransferase activity"/>
    <property type="evidence" value="ECO:0007669"/>
    <property type="project" value="InterPro"/>
</dbReference>
<dbReference type="InterPro" id="IPR050769">
    <property type="entry name" value="NAT_camello-type"/>
</dbReference>
<evidence type="ECO:0000256" key="1">
    <source>
        <dbReference type="ARBA" id="ARBA00022679"/>
    </source>
</evidence>
<feature type="domain" description="N-acetyltransferase" evidence="2">
    <location>
        <begin position="7"/>
        <end position="175"/>
    </location>
</feature>
<organism evidence="3 4">
    <name type="scientific">Pythium oligandrum</name>
    <name type="common">Mycoparasitic fungus</name>
    <dbReference type="NCBI Taxonomy" id="41045"/>
    <lineage>
        <taxon>Eukaryota</taxon>
        <taxon>Sar</taxon>
        <taxon>Stramenopiles</taxon>
        <taxon>Oomycota</taxon>
        <taxon>Peronosporomycetes</taxon>
        <taxon>Pythiales</taxon>
        <taxon>Pythiaceae</taxon>
        <taxon>Pythium</taxon>
    </lineage>
</organism>
<dbReference type="AlphaFoldDB" id="A0A8K1C9U9"/>
<evidence type="ECO:0000259" key="2">
    <source>
        <dbReference type="PROSITE" id="PS51186"/>
    </source>
</evidence>
<name>A0A8K1C9U9_PYTOL</name>
<dbReference type="SUPFAM" id="SSF55729">
    <property type="entry name" value="Acyl-CoA N-acyltransferases (Nat)"/>
    <property type="match status" value="1"/>
</dbReference>
<evidence type="ECO:0000313" key="4">
    <source>
        <dbReference type="Proteomes" id="UP000794436"/>
    </source>
</evidence>